<dbReference type="Pfam" id="PF09471">
    <property type="entry name" value="Peptidase_M64"/>
    <property type="match status" value="1"/>
</dbReference>
<sequence length="385" mass="42927">MKIILYILLICCLNLTIISCNKKDEQEHRHQLSFENMLQDIPTSPQNVTLLGRSDGKGVDLVITGDGFKLDQIGTFHTAAQNFVNFMFDYSDNISKHKSGWNVHRLDAISNTDCIDNVRSENSACFRESAYGSYYRCGSSKRGLCADGNLVMNKVSSVFPQYDQILVIVNSTKYGGTTLTGFTTSSMAKQSFFIALHELGHSFAGLGDEYEYGTCNNSTEPSAPNVTINTDNSTVKWKHWFDDPNVGMFEGGKRCPTGVWRPTETSFMRKNGEPFYPVNQEAWSMAVYAALTTTYYSKTPSSENVSHSQGSTLNYSIELAMDNSSQQVDWYVDNVSTQVNSTSFTCCDDKTANYIVSAKIWDNTGTIRKDNSTSSSTINWSVNLE</sequence>
<gene>
    <name evidence="1" type="ORF">METZ01_LOCUS107560</name>
</gene>
<dbReference type="InterPro" id="IPR024079">
    <property type="entry name" value="MetalloPept_cat_dom_sf"/>
</dbReference>
<accession>A0A381WQB1</accession>
<organism evidence="1">
    <name type="scientific">marine metagenome</name>
    <dbReference type="NCBI Taxonomy" id="408172"/>
    <lineage>
        <taxon>unclassified sequences</taxon>
        <taxon>metagenomes</taxon>
        <taxon>ecological metagenomes</taxon>
    </lineage>
</organism>
<name>A0A381WQB1_9ZZZZ</name>
<evidence type="ECO:0008006" key="2">
    <source>
        <dbReference type="Google" id="ProtNLM"/>
    </source>
</evidence>
<dbReference type="GO" id="GO:0008237">
    <property type="term" value="F:metallopeptidase activity"/>
    <property type="evidence" value="ECO:0007669"/>
    <property type="project" value="InterPro"/>
</dbReference>
<dbReference type="PROSITE" id="PS51257">
    <property type="entry name" value="PROKAR_LIPOPROTEIN"/>
    <property type="match status" value="1"/>
</dbReference>
<evidence type="ECO:0000313" key="1">
    <source>
        <dbReference type="EMBL" id="SVA54706.1"/>
    </source>
</evidence>
<dbReference type="EMBL" id="UINC01012538">
    <property type="protein sequence ID" value="SVA54706.1"/>
    <property type="molecule type" value="Genomic_DNA"/>
</dbReference>
<dbReference type="Gene3D" id="3.40.390.10">
    <property type="entry name" value="Collagenase (Catalytic Domain)"/>
    <property type="match status" value="1"/>
</dbReference>
<protein>
    <recommendedName>
        <fullName evidence="2">Peptidase M64 N-terminal domain-containing protein</fullName>
    </recommendedName>
</protein>
<dbReference type="AlphaFoldDB" id="A0A381WQB1"/>
<proteinExistence type="predicted"/>
<reference evidence="1" key="1">
    <citation type="submission" date="2018-05" db="EMBL/GenBank/DDBJ databases">
        <authorList>
            <person name="Lanie J.A."/>
            <person name="Ng W.-L."/>
            <person name="Kazmierczak K.M."/>
            <person name="Andrzejewski T.M."/>
            <person name="Davidsen T.M."/>
            <person name="Wayne K.J."/>
            <person name="Tettelin H."/>
            <person name="Glass J.I."/>
            <person name="Rusch D."/>
            <person name="Podicherti R."/>
            <person name="Tsui H.-C.T."/>
            <person name="Winkler M.E."/>
        </authorList>
    </citation>
    <scope>NUCLEOTIDE SEQUENCE</scope>
</reference>
<dbReference type="InterPro" id="IPR019026">
    <property type="entry name" value="Peptidase_M64_IgA"/>
</dbReference>